<organism evidence="1 2">
    <name type="scientific">Mycena pura</name>
    <dbReference type="NCBI Taxonomy" id="153505"/>
    <lineage>
        <taxon>Eukaryota</taxon>
        <taxon>Fungi</taxon>
        <taxon>Dikarya</taxon>
        <taxon>Basidiomycota</taxon>
        <taxon>Agaricomycotina</taxon>
        <taxon>Agaricomycetes</taxon>
        <taxon>Agaricomycetidae</taxon>
        <taxon>Agaricales</taxon>
        <taxon>Marasmiineae</taxon>
        <taxon>Mycenaceae</taxon>
        <taxon>Mycena</taxon>
    </lineage>
</organism>
<protein>
    <submittedName>
        <fullName evidence="1">Uncharacterized protein</fullName>
    </submittedName>
</protein>
<sequence length="406" mass="44114">MSSQMITLPEFDPNCWPRKSSKATMLIEEHAASKGLSGYLDGSITKPAVITAPAGTAAADTTPIFSTAPSHDELTYHDGVLWSLIISNIVDSIGLGVKRDGTAKECWDSVADDDLIGNIWNKVHTVRMMGGTVDDKEQKDILICSLPADLCRLGLQHALFSATDLDNVSALIKTVAINTKMPVLLQPLDDPHFHSACLPVPTFLLVPPYTSQYLQAATQTTRALPLSLSTSRRHPLISPIDPMVGLTAPGIHPHDFRACGLPPYDLWASGPISETPGHSVILWINPRSHSEVHRPSNALHSASRSSSGPLEPFALPSEVYRFGDSDIWQFGDSAIRSFGDSEVQWFRGLQPPLNNLQRNCGSLEFSLLSLISTPASALPITKNVPGFQTSYTRFGRCTRSCKAIKI</sequence>
<accession>A0AAD6VM50</accession>
<evidence type="ECO:0000313" key="2">
    <source>
        <dbReference type="Proteomes" id="UP001219525"/>
    </source>
</evidence>
<name>A0AAD6VM50_9AGAR</name>
<evidence type="ECO:0000313" key="1">
    <source>
        <dbReference type="EMBL" id="KAJ7213887.1"/>
    </source>
</evidence>
<comment type="caution">
    <text evidence="1">The sequence shown here is derived from an EMBL/GenBank/DDBJ whole genome shotgun (WGS) entry which is preliminary data.</text>
</comment>
<gene>
    <name evidence="1" type="ORF">GGX14DRAFT_617618</name>
</gene>
<reference evidence="1" key="1">
    <citation type="submission" date="2023-03" db="EMBL/GenBank/DDBJ databases">
        <title>Massive genome expansion in bonnet fungi (Mycena s.s.) driven by repeated elements and novel gene families across ecological guilds.</title>
        <authorList>
            <consortium name="Lawrence Berkeley National Laboratory"/>
            <person name="Harder C.B."/>
            <person name="Miyauchi S."/>
            <person name="Viragh M."/>
            <person name="Kuo A."/>
            <person name="Thoen E."/>
            <person name="Andreopoulos B."/>
            <person name="Lu D."/>
            <person name="Skrede I."/>
            <person name="Drula E."/>
            <person name="Henrissat B."/>
            <person name="Morin E."/>
            <person name="Kohler A."/>
            <person name="Barry K."/>
            <person name="LaButti K."/>
            <person name="Morin E."/>
            <person name="Salamov A."/>
            <person name="Lipzen A."/>
            <person name="Mereny Z."/>
            <person name="Hegedus B."/>
            <person name="Baldrian P."/>
            <person name="Stursova M."/>
            <person name="Weitz H."/>
            <person name="Taylor A."/>
            <person name="Grigoriev I.V."/>
            <person name="Nagy L.G."/>
            <person name="Martin F."/>
            <person name="Kauserud H."/>
        </authorList>
    </citation>
    <scope>NUCLEOTIDE SEQUENCE</scope>
    <source>
        <strain evidence="1">9144</strain>
    </source>
</reference>
<proteinExistence type="predicted"/>
<dbReference type="EMBL" id="JARJCW010000020">
    <property type="protein sequence ID" value="KAJ7213887.1"/>
    <property type="molecule type" value="Genomic_DNA"/>
</dbReference>
<dbReference type="AlphaFoldDB" id="A0AAD6VM50"/>
<dbReference type="Proteomes" id="UP001219525">
    <property type="component" value="Unassembled WGS sequence"/>
</dbReference>
<keyword evidence="2" id="KW-1185">Reference proteome</keyword>